<organism evidence="11">
    <name type="scientific">Apis mellifera</name>
    <name type="common">Honeybee</name>
    <dbReference type="NCBI Taxonomy" id="7460"/>
    <lineage>
        <taxon>Eukaryota</taxon>
        <taxon>Metazoa</taxon>
        <taxon>Ecdysozoa</taxon>
        <taxon>Arthropoda</taxon>
        <taxon>Hexapoda</taxon>
        <taxon>Insecta</taxon>
        <taxon>Pterygota</taxon>
        <taxon>Neoptera</taxon>
        <taxon>Endopterygota</taxon>
        <taxon>Hymenoptera</taxon>
        <taxon>Apocrita</taxon>
        <taxon>Aculeata</taxon>
        <taxon>Apoidea</taxon>
        <taxon>Anthophila</taxon>
        <taxon>Apidae</taxon>
        <taxon>Apis</taxon>
    </lineage>
</organism>
<evidence type="ECO:0000256" key="1">
    <source>
        <dbReference type="ARBA" id="ARBA00004651"/>
    </source>
</evidence>
<keyword evidence="2" id="KW-1003">Cell membrane</keyword>
<evidence type="ECO:0000313" key="11">
    <source>
        <dbReference type="EnsemblMetazoa" id="XP_026300464"/>
    </source>
</evidence>
<evidence type="ECO:0000256" key="9">
    <source>
        <dbReference type="ARBA" id="ARBA00023224"/>
    </source>
</evidence>
<dbReference type="EnsemblMetazoa" id="XM_026444679">
    <property type="protein sequence ID" value="XP_026300464"/>
    <property type="gene ID" value="LOC102653695"/>
</dbReference>
<keyword evidence="8 10" id="KW-0675">Receptor</keyword>
<evidence type="ECO:0000256" key="5">
    <source>
        <dbReference type="ARBA" id="ARBA00022725"/>
    </source>
</evidence>
<dbReference type="RefSeq" id="XP_026300464.1">
    <property type="nucleotide sequence ID" value="XM_026444679.1"/>
</dbReference>
<evidence type="ECO:0000256" key="10">
    <source>
        <dbReference type="RuleBase" id="RU351113"/>
    </source>
</evidence>
<accession>A0A8B8HCA7</accession>
<sequence length="376" mass="44294">MILRVLHNSRYLTRKMDVFDKHYYTYRFILKIIGLWPYNNSVYVWIQRLLLLTFYVGNIIFQIVLLLRSKITVRNCVLILSTTCPLIIISLRYICFILFFPKIKYLFHHMCMEENIIQDSIEAQIRTKYISDSRHMIEILLWMAYATITLYSILGLCPIIFIILLNESPIRMLHYVTLLSVNGTIYFYILCLDFLFIIIFGLLSMICTETIVGIYIYHTSILFKIISHRIQKIIAYLNMFNLLSNQIESKLAELYCVVDIHNQAIQLLVNAITIKKDQLEILISLIIFVNHLVIMFLCNHTAQILINNNEEFFHELYISVWYSVPLKVQKILLLIMIRSSMACIFHICGVFVPCHAGFTTMLSTSFSYFTLMYSIQ</sequence>
<comment type="subcellular location">
    <subcellularLocation>
        <location evidence="1 10">Cell membrane</location>
        <topology evidence="1 10">Multi-pass membrane protein</topology>
    </subcellularLocation>
</comment>
<feature type="transmembrane region" description="Helical" evidence="10">
    <location>
        <begin position="77"/>
        <end position="100"/>
    </location>
</feature>
<feature type="transmembrane region" description="Helical" evidence="10">
    <location>
        <begin position="45"/>
        <end position="65"/>
    </location>
</feature>
<comment type="caution">
    <text evidence="10">Lacks conserved residue(s) required for the propagation of feature annotation.</text>
</comment>
<keyword evidence="12" id="KW-1185">Reference proteome</keyword>
<dbReference type="InterPro" id="IPR004117">
    <property type="entry name" value="7tm6_olfct_rcpt"/>
</dbReference>
<feature type="transmembrane region" description="Helical" evidence="10">
    <location>
        <begin position="281"/>
        <end position="306"/>
    </location>
</feature>
<dbReference type="Proteomes" id="UP000005203">
    <property type="component" value="Linkage group LG13"/>
</dbReference>
<dbReference type="KEGG" id="ame:102653695"/>
<dbReference type="PANTHER" id="PTHR21137:SF35">
    <property type="entry name" value="ODORANT RECEPTOR 19A-RELATED"/>
    <property type="match status" value="1"/>
</dbReference>
<dbReference type="GO" id="GO:0007165">
    <property type="term" value="P:signal transduction"/>
    <property type="evidence" value="ECO:0007669"/>
    <property type="project" value="UniProtKB-KW"/>
</dbReference>
<feature type="transmembrane region" description="Helical" evidence="10">
    <location>
        <begin position="172"/>
        <end position="189"/>
    </location>
</feature>
<evidence type="ECO:0000313" key="13">
    <source>
        <dbReference type="RefSeq" id="XP_026300464.1"/>
    </source>
</evidence>
<dbReference type="GO" id="GO:0004984">
    <property type="term" value="F:olfactory receptor activity"/>
    <property type="evidence" value="ECO:0007669"/>
    <property type="project" value="InterPro"/>
</dbReference>
<dbReference type="GeneID" id="102653695"/>
<evidence type="ECO:0000256" key="7">
    <source>
        <dbReference type="ARBA" id="ARBA00023136"/>
    </source>
</evidence>
<dbReference type="AlphaFoldDB" id="A0A7M7MSV1"/>
<dbReference type="GO" id="GO:0005886">
    <property type="term" value="C:plasma membrane"/>
    <property type="evidence" value="ECO:0007669"/>
    <property type="project" value="UniProtKB-SubCell"/>
</dbReference>
<dbReference type="GO" id="GO:0005549">
    <property type="term" value="F:odorant binding"/>
    <property type="evidence" value="ECO:0007669"/>
    <property type="project" value="InterPro"/>
</dbReference>
<keyword evidence="3 10" id="KW-0716">Sensory transduction</keyword>
<accession>A0A7M7MSV1</accession>
<name>A0A7M7MSV1_APIME</name>
<evidence type="ECO:0000256" key="2">
    <source>
        <dbReference type="ARBA" id="ARBA00022475"/>
    </source>
</evidence>
<feature type="transmembrane region" description="Helical" evidence="10">
    <location>
        <begin position="195"/>
        <end position="217"/>
    </location>
</feature>
<dbReference type="PANTHER" id="PTHR21137">
    <property type="entry name" value="ODORANT RECEPTOR"/>
    <property type="match status" value="1"/>
</dbReference>
<keyword evidence="5 10" id="KW-0552">Olfaction</keyword>
<feature type="transmembrane region" description="Helical" evidence="10">
    <location>
        <begin position="139"/>
        <end position="165"/>
    </location>
</feature>
<proteinExistence type="inferred from homology"/>
<evidence type="ECO:0000256" key="4">
    <source>
        <dbReference type="ARBA" id="ARBA00022692"/>
    </source>
</evidence>
<comment type="similarity">
    <text evidence="10">Belongs to the insect chemoreceptor superfamily. Heteromeric odorant receptor channel (TC 1.A.69) family.</text>
</comment>
<dbReference type="OrthoDB" id="7530072at2759"/>
<evidence type="ECO:0000256" key="8">
    <source>
        <dbReference type="ARBA" id="ARBA00023170"/>
    </source>
</evidence>
<reference evidence="11" key="1">
    <citation type="submission" date="2021-01" db="UniProtKB">
        <authorList>
            <consortium name="EnsemblMetazoa"/>
        </authorList>
    </citation>
    <scope>IDENTIFICATION</scope>
    <source>
        <strain evidence="11">DH4</strain>
    </source>
</reference>
<evidence type="ECO:0000256" key="3">
    <source>
        <dbReference type="ARBA" id="ARBA00022606"/>
    </source>
</evidence>
<evidence type="ECO:0000313" key="12">
    <source>
        <dbReference type="Proteomes" id="UP000005203"/>
    </source>
</evidence>
<protein>
    <recommendedName>
        <fullName evidence="10">Odorant receptor</fullName>
    </recommendedName>
</protein>
<keyword evidence="4 10" id="KW-0812">Transmembrane</keyword>
<gene>
    <name evidence="13" type="primary">LOC102653695</name>
</gene>
<keyword evidence="7 10" id="KW-0472">Membrane</keyword>
<keyword evidence="6 10" id="KW-1133">Transmembrane helix</keyword>
<keyword evidence="9 10" id="KW-0807">Transducer</keyword>
<reference evidence="13" key="2">
    <citation type="submission" date="2025-04" db="UniProtKB">
        <authorList>
            <consortium name="RefSeq"/>
        </authorList>
    </citation>
    <scope>IDENTIFICATION</scope>
    <source>
        <strain evidence="13">DH4</strain>
        <tissue evidence="13">Whole body</tissue>
    </source>
</reference>
<evidence type="ECO:0000256" key="6">
    <source>
        <dbReference type="ARBA" id="ARBA00022989"/>
    </source>
</evidence>